<keyword evidence="2" id="KW-0812">Transmembrane</keyword>
<accession>A0A0R2MND1</accession>
<evidence type="ECO:0000313" key="5">
    <source>
        <dbReference type="Proteomes" id="UP000050969"/>
    </source>
</evidence>
<name>A0A0R2MND1_9LACO</name>
<feature type="region of interest" description="Disordered" evidence="1">
    <location>
        <begin position="27"/>
        <end position="54"/>
    </location>
</feature>
<feature type="transmembrane region" description="Helical" evidence="2">
    <location>
        <begin position="75"/>
        <end position="95"/>
    </location>
</feature>
<organism evidence="4 5">
    <name type="scientific">Lacticaseibacillus saniviri JCM 17471 = DSM 24301</name>
    <dbReference type="NCBI Taxonomy" id="1293598"/>
    <lineage>
        <taxon>Bacteria</taxon>
        <taxon>Bacillati</taxon>
        <taxon>Bacillota</taxon>
        <taxon>Bacilli</taxon>
        <taxon>Lactobacillales</taxon>
        <taxon>Lactobacillaceae</taxon>
        <taxon>Lacticaseibacillus</taxon>
    </lineage>
</organism>
<keyword evidence="3" id="KW-0732">Signal</keyword>
<dbReference type="Proteomes" id="UP000050969">
    <property type="component" value="Unassembled WGS sequence"/>
</dbReference>
<dbReference type="EMBL" id="JQCE01000075">
    <property type="protein sequence ID" value="KRO15175.1"/>
    <property type="molecule type" value="Genomic_DNA"/>
</dbReference>
<keyword evidence="5" id="KW-1185">Reference proteome</keyword>
<reference evidence="4 5" key="1">
    <citation type="journal article" date="2015" name="Genome Announc.">
        <title>Expanding the biotechnology potential of lactobacilli through comparative genomics of 213 strains and associated genera.</title>
        <authorList>
            <person name="Sun Z."/>
            <person name="Harris H.M."/>
            <person name="McCann A."/>
            <person name="Guo C."/>
            <person name="Argimon S."/>
            <person name="Zhang W."/>
            <person name="Yang X."/>
            <person name="Jeffery I.B."/>
            <person name="Cooney J.C."/>
            <person name="Kagawa T.F."/>
            <person name="Liu W."/>
            <person name="Song Y."/>
            <person name="Salvetti E."/>
            <person name="Wrobel A."/>
            <person name="Rasinkangas P."/>
            <person name="Parkhill J."/>
            <person name="Rea M.C."/>
            <person name="O'Sullivan O."/>
            <person name="Ritari J."/>
            <person name="Douillard F.P."/>
            <person name="Paul Ross R."/>
            <person name="Yang R."/>
            <person name="Briner A.E."/>
            <person name="Felis G.E."/>
            <person name="de Vos W.M."/>
            <person name="Barrangou R."/>
            <person name="Klaenhammer T.R."/>
            <person name="Caufield P.W."/>
            <person name="Cui Y."/>
            <person name="Zhang H."/>
            <person name="O'Toole P.W."/>
        </authorList>
    </citation>
    <scope>NUCLEOTIDE SEQUENCE [LARGE SCALE GENOMIC DNA]</scope>
    <source>
        <strain evidence="4 5">DSM 24301</strain>
    </source>
</reference>
<dbReference type="RefSeq" id="WP_056993390.1">
    <property type="nucleotide sequence ID" value="NZ_BBBX01000003.1"/>
</dbReference>
<keyword evidence="2" id="KW-1133">Transmembrane helix</keyword>
<dbReference type="PATRIC" id="fig|1293598.4.peg.285"/>
<evidence type="ECO:0000313" key="4">
    <source>
        <dbReference type="EMBL" id="KRO15175.1"/>
    </source>
</evidence>
<feature type="chain" id="PRO_5038893937" description="Tim44-like domain-containing protein" evidence="3">
    <location>
        <begin position="25"/>
        <end position="239"/>
    </location>
</feature>
<feature type="compositionally biased region" description="Gly residues" evidence="1">
    <location>
        <begin position="28"/>
        <end position="46"/>
    </location>
</feature>
<dbReference type="OrthoDB" id="2296070at2"/>
<evidence type="ECO:0000256" key="2">
    <source>
        <dbReference type="SAM" id="Phobius"/>
    </source>
</evidence>
<evidence type="ECO:0000256" key="1">
    <source>
        <dbReference type="SAM" id="MobiDB-lite"/>
    </source>
</evidence>
<dbReference type="AlphaFoldDB" id="A0A0R2MND1"/>
<evidence type="ECO:0008006" key="6">
    <source>
        <dbReference type="Google" id="ProtNLM"/>
    </source>
</evidence>
<keyword evidence="2" id="KW-0472">Membrane</keyword>
<proteinExistence type="predicted"/>
<comment type="caution">
    <text evidence="4">The sequence shown here is derived from an EMBL/GenBank/DDBJ whole genome shotgun (WGS) entry which is preliminary data.</text>
</comment>
<protein>
    <recommendedName>
        <fullName evidence="6">Tim44-like domain-containing protein</fullName>
    </recommendedName>
</protein>
<evidence type="ECO:0000256" key="3">
    <source>
        <dbReference type="SAM" id="SignalP"/>
    </source>
</evidence>
<sequence>MKKWAVIIGIGLIMICLPITPVSARAGGSTGGGGTGGTSGGSGGGSTTTSYYNDGTSGGRSTTYYGRGTTSNRGAIIGTMITFGVFLFYQATLAVRRARSNAQAPHDPYPIDDDLAKEFEPLFYKVEDAWSADDEATLQQAFTPKYFGLQRAILFRWRKQGKINRLDNVAIVQLEQEASSPDRPHVVVTAQARDYFEYPDQPAAYNQSQHDQAYIERFTEVWELQRLADGQLIVSNIRQ</sequence>
<gene>
    <name evidence="4" type="ORF">IV56_GL000266</name>
</gene>
<feature type="signal peptide" evidence="3">
    <location>
        <begin position="1"/>
        <end position="24"/>
    </location>
</feature>